<dbReference type="Proteomes" id="UP000053157">
    <property type="component" value="Unassembled WGS sequence"/>
</dbReference>
<organism evidence="1 2">
    <name type="scientific">Haloferax profundi</name>
    <dbReference type="NCBI Taxonomy" id="1544718"/>
    <lineage>
        <taxon>Archaea</taxon>
        <taxon>Methanobacteriati</taxon>
        <taxon>Methanobacteriota</taxon>
        <taxon>Stenosarchaea group</taxon>
        <taxon>Halobacteria</taxon>
        <taxon>Halobacteriales</taxon>
        <taxon>Haloferacaceae</taxon>
        <taxon>Haloferax</taxon>
    </lineage>
</organism>
<dbReference type="EMBL" id="LOPV01000277">
    <property type="protein sequence ID" value="KTG25098.1"/>
    <property type="molecule type" value="Genomic_DNA"/>
</dbReference>
<reference evidence="1 2" key="1">
    <citation type="submission" date="2015-12" db="EMBL/GenBank/DDBJ databases">
        <title>Haloferax profundi sp. nov. isolated from the Discovery deep brine-seawater interface in the Red Sea.</title>
        <authorList>
            <person name="Zhang G."/>
            <person name="Stingl U."/>
            <person name="Rashid M."/>
        </authorList>
    </citation>
    <scope>NUCLEOTIDE SEQUENCE [LARGE SCALE GENOMIC DNA]</scope>
    <source>
        <strain evidence="1 2">SB29</strain>
    </source>
</reference>
<dbReference type="RefSeq" id="WP_058572610.1">
    <property type="nucleotide sequence ID" value="NZ_LOPV01000277.1"/>
</dbReference>
<name>A0A0W1SHM8_9EURY</name>
<evidence type="ECO:0000313" key="2">
    <source>
        <dbReference type="Proteomes" id="UP000053157"/>
    </source>
</evidence>
<dbReference type="AlphaFoldDB" id="A0A0W1SHM8"/>
<protein>
    <submittedName>
        <fullName evidence="1">Uncharacterized protein</fullName>
    </submittedName>
</protein>
<sequence length="87" mass="10046">MKKLIIHGDPGIRRDAVINYDGEEYVCFSIDRQGDWHGPDRVQLWCTVGTEDEREAFEKREYVPHWLETEGVDAEAIEVVRKSGQVA</sequence>
<evidence type="ECO:0000313" key="1">
    <source>
        <dbReference type="EMBL" id="KTG25098.1"/>
    </source>
</evidence>
<dbReference type="InterPro" id="IPR054623">
    <property type="entry name" value="HAH_0734-like"/>
</dbReference>
<accession>A0A0W1SHM8</accession>
<comment type="caution">
    <text evidence="1">The sequence shown here is derived from an EMBL/GenBank/DDBJ whole genome shotgun (WGS) entry which is preliminary data.</text>
</comment>
<dbReference type="NCBIfam" id="NF045545">
    <property type="entry name" value="HAH_0734_fam"/>
    <property type="match status" value="1"/>
</dbReference>
<keyword evidence="2" id="KW-1185">Reference proteome</keyword>
<gene>
    <name evidence="1" type="ORF">AUR66_01045</name>
</gene>
<dbReference type="OrthoDB" id="333484at2157"/>
<dbReference type="Pfam" id="PF23384">
    <property type="entry name" value="DUF7098"/>
    <property type="match status" value="1"/>
</dbReference>
<proteinExistence type="predicted"/>